<reference evidence="2 3" key="1">
    <citation type="submission" date="2018-03" db="EMBL/GenBank/DDBJ databases">
        <title>Comparative genomics illustrates the genes involved in a hyperalkaliphilic mechanisms of Serpentinomonas isolated from highly-alkaline calcium-rich serpentinized springs.</title>
        <authorList>
            <person name="Suzuki S."/>
            <person name="Ishii S."/>
            <person name="Walworth N."/>
            <person name="Bird L."/>
            <person name="Kuenen J.G."/>
            <person name="Nealson K.H."/>
        </authorList>
    </citation>
    <scope>NUCLEOTIDE SEQUENCE [LARGE SCALE GENOMIC DNA]</scope>
    <source>
        <strain evidence="2 3">P1</strain>
    </source>
</reference>
<keyword evidence="3" id="KW-1185">Reference proteome</keyword>
<dbReference type="RefSeq" id="WP_105748924.1">
    <property type="nucleotide sequence ID" value="NZ_PVLQ01000047.1"/>
</dbReference>
<organism evidence="2 3">
    <name type="scientific">Malikia granosa</name>
    <dbReference type="NCBI Taxonomy" id="263067"/>
    <lineage>
        <taxon>Bacteria</taxon>
        <taxon>Pseudomonadati</taxon>
        <taxon>Pseudomonadota</taxon>
        <taxon>Betaproteobacteria</taxon>
        <taxon>Burkholderiales</taxon>
        <taxon>Comamonadaceae</taxon>
        <taxon>Malikia</taxon>
    </lineage>
</organism>
<feature type="compositionally biased region" description="Basic and acidic residues" evidence="1">
    <location>
        <begin position="1"/>
        <end position="14"/>
    </location>
</feature>
<dbReference type="InterPro" id="IPR021830">
    <property type="entry name" value="DUF3422"/>
</dbReference>
<sequence>MTDTAARRPLEDRPVSAGAASLLPPDDPQRVALHNEVHARPAARIRLPALVTLVAVLNEGVSREDEHAHLCHLPGQQGLSLAELQDNFLRLRLDGYTVKWERHTEFTRYSIVQPLPAGAGLGSSMPALLDHLVTPPGWLGRIPGRTVAAIQLVMLNADPAAGPALMEQAKHWLRRRTVVGSQLGSSQAWAITDLQLNADGFERMLVLAPPGTSEAAAGRIAMRLLEVETYRLMALRGLPVAKSLGPALLAAEAELADLTAQLDASSVSEQELLDRLIGLAARVERATAAHSFRFSATQAYADLVSQRIEELRELSLPGTQTLGAFMRRRLAPAMATVASTAQRLTSLSERVARTSALLRTRVDIATEGQNQQLLAKLTHGQELQLRLQSTVEGLSIAAISYYVVSLLLYGAKALKGLGLPLQPELAAGALIPVVLWGVWRTTRRIHEKLHAGH</sequence>
<dbReference type="AlphaFoldDB" id="A0A2S9K2R8"/>
<name>A0A2S9K2R8_9BURK</name>
<dbReference type="OrthoDB" id="9767470at2"/>
<proteinExistence type="predicted"/>
<dbReference type="EMBL" id="PVLQ01000047">
    <property type="protein sequence ID" value="PRD64756.1"/>
    <property type="molecule type" value="Genomic_DNA"/>
</dbReference>
<accession>A0A2S9K2R8</accession>
<dbReference type="Proteomes" id="UP000238589">
    <property type="component" value="Unassembled WGS sequence"/>
</dbReference>
<evidence type="ECO:0000313" key="3">
    <source>
        <dbReference type="Proteomes" id="UP000238589"/>
    </source>
</evidence>
<gene>
    <name evidence="2" type="ORF">C6P64_12625</name>
</gene>
<feature type="region of interest" description="Disordered" evidence="1">
    <location>
        <begin position="1"/>
        <end position="28"/>
    </location>
</feature>
<protein>
    <submittedName>
        <fullName evidence="2">DUF3422 domain-containing protein</fullName>
    </submittedName>
</protein>
<dbReference type="Pfam" id="PF11902">
    <property type="entry name" value="DUF3422"/>
    <property type="match status" value="1"/>
</dbReference>
<evidence type="ECO:0000256" key="1">
    <source>
        <dbReference type="SAM" id="MobiDB-lite"/>
    </source>
</evidence>
<evidence type="ECO:0000313" key="2">
    <source>
        <dbReference type="EMBL" id="PRD64756.1"/>
    </source>
</evidence>
<comment type="caution">
    <text evidence="2">The sequence shown here is derived from an EMBL/GenBank/DDBJ whole genome shotgun (WGS) entry which is preliminary data.</text>
</comment>